<dbReference type="SUPFAM" id="SSF140731">
    <property type="entry name" value="PA2201 C-terminal domain-like"/>
    <property type="match status" value="1"/>
</dbReference>
<protein>
    <recommendedName>
        <fullName evidence="1">PoNi C-terminal domain-containing protein</fullName>
    </recommendedName>
</protein>
<sequence>MAKQNTPSLLPNDGDDLHAKRRQQFLYGALYKNVRAELEESIKVRSHSVRHRDLDPYYRVTAQQGVYSNTFWLWMTEYTAGEDLDTLAQNFSTVVDEFVHWNELNVPFRLYLKEKYKEEGDTDLRVCAVDFNNQIEYENALQLISIAIMIRDGRSIKRIIAAMYSNRYLDALYEQLILDYVNDPQEDMEEVLFDKPYATLIEAYFQESHEAAIPHVQSYLKQWYRYQDGARWYDAHKKIQEDTAFYYGYWAFEAGATCFLLGLDDSTIDHMVYPKDLVAYGRKLREEDRVTSDFDTPLGLDGYPLSRLRCEAGEPCPQAGWWLTPAKANSRRYFKAGEVMPSFEGSSYGATIWQWDIDQSGQQS</sequence>
<evidence type="ECO:0000313" key="4">
    <source>
        <dbReference type="Proteomes" id="UP001189792"/>
    </source>
</evidence>
<dbReference type="AlphaFoldDB" id="A0AAD2C284"/>
<gene>
    <name evidence="3" type="ORF">R77564_04761</name>
    <name evidence="2" type="ORF">R77567_04374</name>
</gene>
<accession>A0AAD2C284</accession>
<dbReference type="Proteomes" id="UP001190491">
    <property type="component" value="Unassembled WGS sequence"/>
</dbReference>
<name>A0AAD2C284_9RALS</name>
<dbReference type="Pfam" id="PF08929">
    <property type="entry name" value="PoNi_C"/>
    <property type="match status" value="1"/>
</dbReference>
<organism evidence="2 5">
    <name type="scientific">Ralstonia flatus</name>
    <dbReference type="NCBI Taxonomy" id="3058601"/>
    <lineage>
        <taxon>Bacteria</taxon>
        <taxon>Pseudomonadati</taxon>
        <taxon>Pseudomonadota</taxon>
        <taxon>Betaproteobacteria</taxon>
        <taxon>Burkholderiales</taxon>
        <taxon>Burkholderiaceae</taxon>
        <taxon>Ralstonia</taxon>
    </lineage>
</organism>
<reference evidence="2 4" key="1">
    <citation type="submission" date="2023-07" db="EMBL/GenBank/DDBJ databases">
        <authorList>
            <person name="Peeters C."/>
        </authorList>
    </citation>
    <scope>NUCLEOTIDE SEQUENCE</scope>
    <source>
        <strain evidence="3 4">LMG 32965</strain>
        <strain evidence="2">R-77567</strain>
    </source>
</reference>
<comment type="caution">
    <text evidence="2">The sequence shown here is derived from an EMBL/GenBank/DDBJ whole genome shotgun (WGS) entry which is preliminary data.</text>
</comment>
<evidence type="ECO:0000313" key="3">
    <source>
        <dbReference type="EMBL" id="CAJ0902596.1"/>
    </source>
</evidence>
<dbReference type="Gene3D" id="1.10.3920.10">
    <property type="entry name" value="PA2201 C-terminal domain-like"/>
    <property type="match status" value="1"/>
</dbReference>
<keyword evidence="4" id="KW-1185">Reference proteome</keyword>
<dbReference type="Proteomes" id="UP001189792">
    <property type="component" value="Unassembled WGS sequence"/>
</dbReference>
<evidence type="ECO:0000313" key="2">
    <source>
        <dbReference type="EMBL" id="CAJ0892619.1"/>
    </source>
</evidence>
<dbReference type="InterPro" id="IPR028983">
    <property type="entry name" value="PA2201-like_C"/>
</dbReference>
<evidence type="ECO:0000259" key="1">
    <source>
        <dbReference type="Pfam" id="PF08929"/>
    </source>
</evidence>
<dbReference type="EMBL" id="CAUDLI010000013">
    <property type="protein sequence ID" value="CAJ0902596.1"/>
    <property type="molecule type" value="Genomic_DNA"/>
</dbReference>
<dbReference type="InterPro" id="IPR015025">
    <property type="entry name" value="PoNi_C"/>
</dbReference>
<evidence type="ECO:0000313" key="5">
    <source>
        <dbReference type="Proteomes" id="UP001190491"/>
    </source>
</evidence>
<feature type="domain" description="PoNi C-terminal" evidence="1">
    <location>
        <begin position="170"/>
        <end position="277"/>
    </location>
</feature>
<proteinExistence type="predicted"/>
<dbReference type="EMBL" id="CAUDKO010000013">
    <property type="protein sequence ID" value="CAJ0892619.1"/>
    <property type="molecule type" value="Genomic_DNA"/>
</dbReference>